<feature type="domain" description="Mur ligase central" evidence="6">
    <location>
        <begin position="201"/>
        <end position="389"/>
    </location>
</feature>
<evidence type="ECO:0000259" key="6">
    <source>
        <dbReference type="Pfam" id="PF08245"/>
    </source>
</evidence>
<organism evidence="7 8">
    <name type="scientific">Sporanaerobacter acetigenes DSM 13106</name>
    <dbReference type="NCBI Taxonomy" id="1123281"/>
    <lineage>
        <taxon>Bacteria</taxon>
        <taxon>Bacillati</taxon>
        <taxon>Bacillota</taxon>
        <taxon>Tissierellia</taxon>
        <taxon>Tissierellales</taxon>
        <taxon>Sporanaerobacteraceae</taxon>
        <taxon>Sporanaerobacter</taxon>
    </lineage>
</organism>
<dbReference type="InterPro" id="IPR036615">
    <property type="entry name" value="Mur_ligase_C_dom_sf"/>
</dbReference>
<dbReference type="GO" id="GO:0005524">
    <property type="term" value="F:ATP binding"/>
    <property type="evidence" value="ECO:0007669"/>
    <property type="project" value="UniProtKB-KW"/>
</dbReference>
<dbReference type="AlphaFoldDB" id="A0A1M5X2S8"/>
<feature type="domain" description="Mur ligase C-terminal" evidence="5">
    <location>
        <begin position="413"/>
        <end position="535"/>
    </location>
</feature>
<name>A0A1M5X2S8_9FIRM</name>
<dbReference type="SUPFAM" id="SSF53244">
    <property type="entry name" value="MurD-like peptide ligases, peptide-binding domain"/>
    <property type="match status" value="1"/>
</dbReference>
<feature type="transmembrane region" description="Helical" evidence="4">
    <location>
        <begin position="116"/>
        <end position="138"/>
    </location>
</feature>
<dbReference type="InterPro" id="IPR004101">
    <property type="entry name" value="Mur_ligase_C"/>
</dbReference>
<keyword evidence="4" id="KW-1133">Transmembrane helix</keyword>
<reference evidence="7" key="1">
    <citation type="submission" date="2016-11" db="EMBL/GenBank/DDBJ databases">
        <authorList>
            <person name="Jaros S."/>
            <person name="Januszkiewicz K."/>
            <person name="Wedrychowicz H."/>
        </authorList>
    </citation>
    <scope>NUCLEOTIDE SEQUENCE [LARGE SCALE GENOMIC DNA]</scope>
    <source>
        <strain evidence="7">DSM 13106</strain>
    </source>
</reference>
<gene>
    <name evidence="7" type="ORF">SAMN02745180_01447</name>
</gene>
<dbReference type="Proteomes" id="UP000184389">
    <property type="component" value="Unassembled WGS sequence"/>
</dbReference>
<evidence type="ECO:0000313" key="8">
    <source>
        <dbReference type="Proteomes" id="UP000184389"/>
    </source>
</evidence>
<keyword evidence="2" id="KW-0547">Nucleotide-binding</keyword>
<dbReference type="STRING" id="1123281.SAMN02745180_01447"/>
<feature type="transmembrane region" description="Helical" evidence="4">
    <location>
        <begin position="6"/>
        <end position="26"/>
    </location>
</feature>
<dbReference type="PANTHER" id="PTHR43024:SF1">
    <property type="entry name" value="UDP-N-ACETYLMURAMOYL-TRIPEPTIDE--D-ALANYL-D-ALANINE LIGASE"/>
    <property type="match status" value="1"/>
</dbReference>
<dbReference type="EMBL" id="FQXR01000006">
    <property type="protein sequence ID" value="SHH94176.1"/>
    <property type="molecule type" value="Genomic_DNA"/>
</dbReference>
<dbReference type="RefSeq" id="WP_072744131.1">
    <property type="nucleotide sequence ID" value="NZ_FQXR01000006.1"/>
</dbReference>
<keyword evidence="3" id="KW-0067">ATP-binding</keyword>
<evidence type="ECO:0000259" key="5">
    <source>
        <dbReference type="Pfam" id="PF02875"/>
    </source>
</evidence>
<dbReference type="InterPro" id="IPR051046">
    <property type="entry name" value="MurCDEF_CellWall_CoF430Synth"/>
</dbReference>
<evidence type="ECO:0000256" key="1">
    <source>
        <dbReference type="ARBA" id="ARBA00022598"/>
    </source>
</evidence>
<keyword evidence="4" id="KW-0472">Membrane</keyword>
<keyword evidence="1 7" id="KW-0436">Ligase</keyword>
<keyword evidence="4" id="KW-0812">Transmembrane</keyword>
<evidence type="ECO:0000313" key="7">
    <source>
        <dbReference type="EMBL" id="SHH94176.1"/>
    </source>
</evidence>
<dbReference type="GO" id="GO:0016881">
    <property type="term" value="F:acid-amino acid ligase activity"/>
    <property type="evidence" value="ECO:0007669"/>
    <property type="project" value="InterPro"/>
</dbReference>
<keyword evidence="8" id="KW-1185">Reference proteome</keyword>
<dbReference type="SUPFAM" id="SSF53623">
    <property type="entry name" value="MurD-like peptide ligases, catalytic domain"/>
    <property type="match status" value="1"/>
</dbReference>
<dbReference type="Pfam" id="PF02875">
    <property type="entry name" value="Mur_ligase_C"/>
    <property type="match status" value="1"/>
</dbReference>
<dbReference type="Gene3D" id="3.90.190.20">
    <property type="entry name" value="Mur ligase, C-terminal domain"/>
    <property type="match status" value="1"/>
</dbReference>
<evidence type="ECO:0000256" key="3">
    <source>
        <dbReference type="ARBA" id="ARBA00022840"/>
    </source>
</evidence>
<evidence type="ECO:0000256" key="4">
    <source>
        <dbReference type="SAM" id="Phobius"/>
    </source>
</evidence>
<proteinExistence type="predicted"/>
<dbReference type="InterPro" id="IPR013221">
    <property type="entry name" value="Mur_ligase_cen"/>
</dbReference>
<dbReference type="Gene3D" id="3.40.1190.10">
    <property type="entry name" value="Mur-like, catalytic domain"/>
    <property type="match status" value="1"/>
</dbReference>
<dbReference type="PANTHER" id="PTHR43024">
    <property type="entry name" value="UDP-N-ACETYLMURAMOYL-TRIPEPTIDE--D-ALANYL-D-ALANINE LIGASE"/>
    <property type="match status" value="1"/>
</dbReference>
<feature type="transmembrane region" description="Helical" evidence="4">
    <location>
        <begin position="54"/>
        <end position="71"/>
    </location>
</feature>
<sequence>MEINILFSVSIALCIVAVVFRSKFFLHMMQLEGYKNEQYKKWMNSSSKVYTKKLKNSLIFLTVLTVAYIIIAGFNKSIFLFYGYLGIFIVAILYTTDFKKEEAKKELVFTPRAKRLYVSNFIIIFLVLLIVSLIYKGVVSDKQFYLPIVLYMFFILDYFQPKIMILANISVAPIEKKINMYYYEKAQEKVKSMEKLKVVGITGSFGKTSTKFVTATILDEKYNVLKTPESFNTPMGISKVINSDLNDDVEVFVAEMGARNIGDIKELAKLTNPSIGVLTSIGPAHLETFKNIENIMKTKYELIEELPADGVAIFNYDNEHIKKLADKTFKEKILYGLENIDELDIYAADIEVSKLGSTFTLKDKEGNEIKCTTRLLGKHNIYNLLAGASVGKALGLSFEEIKRGIEKVEPIPHRLNIIDPGTGIIIIDDAFNSNPIGARAALEVLSQFKEGKKIIITPGMVELGEREEDANRELGTNIGKVCDYAILVGGKRTKPIYEGLMEVGYSEENVFVVDNLDEATVELQKIVKPKDVVLFENDLPDNYDE</sequence>
<dbReference type="Pfam" id="PF08245">
    <property type="entry name" value="Mur_ligase_M"/>
    <property type="match status" value="1"/>
</dbReference>
<evidence type="ECO:0000256" key="2">
    <source>
        <dbReference type="ARBA" id="ARBA00022741"/>
    </source>
</evidence>
<accession>A0A1M5X2S8</accession>
<protein>
    <submittedName>
        <fullName evidence="7">UDP-N-acetylmuramoyl-tripeptide--D-alanyl-D-alanine ligase</fullName>
    </submittedName>
</protein>
<feature type="transmembrane region" description="Helical" evidence="4">
    <location>
        <begin position="77"/>
        <end position="95"/>
    </location>
</feature>
<dbReference type="InterPro" id="IPR036565">
    <property type="entry name" value="Mur-like_cat_sf"/>
</dbReference>